<dbReference type="Proteomes" id="UP000604825">
    <property type="component" value="Unassembled WGS sequence"/>
</dbReference>
<reference evidence="3" key="1">
    <citation type="submission" date="2020-10" db="EMBL/GenBank/DDBJ databases">
        <authorList>
            <person name="Han B."/>
            <person name="Lu T."/>
            <person name="Zhao Q."/>
            <person name="Huang X."/>
            <person name="Zhao Y."/>
        </authorList>
    </citation>
    <scope>NUCLEOTIDE SEQUENCE</scope>
</reference>
<evidence type="ECO:0000256" key="1">
    <source>
        <dbReference type="SAM" id="MobiDB-lite"/>
    </source>
</evidence>
<evidence type="ECO:0000313" key="3">
    <source>
        <dbReference type="EMBL" id="CAD6240669.1"/>
    </source>
</evidence>
<comment type="caution">
    <text evidence="3">The sequence shown here is derived from an EMBL/GenBank/DDBJ whole genome shotgun (WGS) entry which is preliminary data.</text>
</comment>
<gene>
    <name evidence="3" type="ORF">NCGR_LOCUS27188</name>
</gene>
<feature type="region of interest" description="Disordered" evidence="1">
    <location>
        <begin position="394"/>
        <end position="422"/>
    </location>
</feature>
<dbReference type="AlphaFoldDB" id="A0A811PHD8"/>
<sequence>MSASEAAAESSSRARQDADAEPEPPQRRWVALVSTAVILLDGDERARAMPLGTNVELDLHDPPQPSYLVLHPRIVALDPCYFAHQPSAYILAADRSGRLLFRVNNPGSNDPAEDEVMYLCDTHARRATTLLPAPYPFLRIEPRPRRSVGLIADPDPRRRGHYLVAQLYPRESVLHGDKLLCYSTATLQWFLKPLLTSSSVRMRNPCAETGVLAHAGRLYWLALAYGVFVCDPFAATSHLRFVPLPRDCEILEELSHRVYVAQHRRVAPSEGLLRYVEVRGLSYEVHVPPDVVNPSVWMWTLVDSEAAEPWRFEYEAPFAEVWAHESYAAAGLRHGEVPHVALVDPDDHGVVYFLQGSKLFGLDVRARRVVSCEDCSVRDDREIMLRNSRPILDAWELSPPSPPRSPRTEPSSPSPPEELDAVGKMERERCYIVSLYLLLTSEQHYHGALAVNLVSFTPNTEVTGAPTNWGAPPLSMHAMLRKDSHCVRALLLKLHNCGFQ</sequence>
<dbReference type="PANTHER" id="PTHR33086:SF58">
    <property type="entry name" value="DUF1618 DOMAIN-CONTAINING PROTEIN"/>
    <property type="match status" value="1"/>
</dbReference>
<evidence type="ECO:0000313" key="4">
    <source>
        <dbReference type="Proteomes" id="UP000604825"/>
    </source>
</evidence>
<dbReference type="OrthoDB" id="667586at2759"/>
<feature type="compositionally biased region" description="Low complexity" evidence="1">
    <location>
        <begin position="1"/>
        <end position="11"/>
    </location>
</feature>
<accession>A0A811PHD8</accession>
<feature type="region of interest" description="Disordered" evidence="1">
    <location>
        <begin position="1"/>
        <end position="26"/>
    </location>
</feature>
<dbReference type="PANTHER" id="PTHR33086">
    <property type="entry name" value="OS05G0468200 PROTEIN-RELATED"/>
    <property type="match status" value="1"/>
</dbReference>
<feature type="domain" description="DUF1618" evidence="2">
    <location>
        <begin position="220"/>
        <end position="352"/>
    </location>
</feature>
<dbReference type="InterPro" id="IPR011676">
    <property type="entry name" value="DUF1618"/>
</dbReference>
<proteinExistence type="predicted"/>
<evidence type="ECO:0000259" key="2">
    <source>
        <dbReference type="Pfam" id="PF07762"/>
    </source>
</evidence>
<dbReference type="Pfam" id="PF07762">
    <property type="entry name" value="DUF1618"/>
    <property type="match status" value="1"/>
</dbReference>
<name>A0A811PHD8_9POAL</name>
<dbReference type="EMBL" id="CAJGYO010000006">
    <property type="protein sequence ID" value="CAD6240669.1"/>
    <property type="molecule type" value="Genomic_DNA"/>
</dbReference>
<organism evidence="3 4">
    <name type="scientific">Miscanthus lutarioriparius</name>
    <dbReference type="NCBI Taxonomy" id="422564"/>
    <lineage>
        <taxon>Eukaryota</taxon>
        <taxon>Viridiplantae</taxon>
        <taxon>Streptophyta</taxon>
        <taxon>Embryophyta</taxon>
        <taxon>Tracheophyta</taxon>
        <taxon>Spermatophyta</taxon>
        <taxon>Magnoliopsida</taxon>
        <taxon>Liliopsida</taxon>
        <taxon>Poales</taxon>
        <taxon>Poaceae</taxon>
        <taxon>PACMAD clade</taxon>
        <taxon>Panicoideae</taxon>
        <taxon>Andropogonodae</taxon>
        <taxon>Andropogoneae</taxon>
        <taxon>Saccharinae</taxon>
        <taxon>Miscanthus</taxon>
    </lineage>
</organism>
<protein>
    <recommendedName>
        <fullName evidence="2">DUF1618 domain-containing protein</fullName>
    </recommendedName>
</protein>
<keyword evidence="4" id="KW-1185">Reference proteome</keyword>